<dbReference type="AlphaFoldDB" id="A0A9N9D9D0"/>
<dbReference type="InterPro" id="IPR055275">
    <property type="entry name" value="Ferredox_Rdtase"/>
</dbReference>
<dbReference type="OrthoDB" id="333024at2759"/>
<proteinExistence type="inferred from homology"/>
<dbReference type="Proteomes" id="UP000789739">
    <property type="component" value="Unassembled WGS sequence"/>
</dbReference>
<keyword evidence="12" id="KW-1185">Reference proteome</keyword>
<organism evidence="11 12">
    <name type="scientific">Paraglomus brasilianum</name>
    <dbReference type="NCBI Taxonomy" id="144538"/>
    <lineage>
        <taxon>Eukaryota</taxon>
        <taxon>Fungi</taxon>
        <taxon>Fungi incertae sedis</taxon>
        <taxon>Mucoromycota</taxon>
        <taxon>Glomeromycotina</taxon>
        <taxon>Glomeromycetes</taxon>
        <taxon>Paraglomerales</taxon>
        <taxon>Paraglomeraceae</taxon>
        <taxon>Paraglomus</taxon>
    </lineage>
</organism>
<dbReference type="PANTHER" id="PTHR48467">
    <property type="entry name" value="GLUTAMATE SYNTHASE 1 [NADH], CHLOROPLASTIC-LIKE"/>
    <property type="match status" value="1"/>
</dbReference>
<comment type="cofactor">
    <cofactor evidence="1 9">
        <name>FAD</name>
        <dbReference type="ChEBI" id="CHEBI:57692"/>
    </cofactor>
</comment>
<dbReference type="Gene3D" id="3.40.50.720">
    <property type="entry name" value="NAD(P)-binding Rossmann-like Domain"/>
    <property type="match status" value="1"/>
</dbReference>
<protein>
    <recommendedName>
        <fullName evidence="3">adrenodoxin-NADP(+) reductase</fullName>
        <ecNumber evidence="3">1.18.1.6</ecNumber>
    </recommendedName>
</protein>
<evidence type="ECO:0000256" key="9">
    <source>
        <dbReference type="PIRSR" id="PIRSR000362-1"/>
    </source>
</evidence>
<evidence type="ECO:0000256" key="8">
    <source>
        <dbReference type="ARBA" id="ARBA00048933"/>
    </source>
</evidence>
<feature type="binding site" evidence="10">
    <location>
        <begin position="108"/>
        <end position="111"/>
    </location>
    <ligand>
        <name>NADP(+)</name>
        <dbReference type="ChEBI" id="CHEBI:58349"/>
    </ligand>
</feature>
<dbReference type="PRINTS" id="PR00419">
    <property type="entry name" value="ADXRDTASE"/>
</dbReference>
<evidence type="ECO:0000256" key="10">
    <source>
        <dbReference type="PIRSR" id="PIRSR000362-2"/>
    </source>
</evidence>
<feature type="binding site" evidence="9">
    <location>
        <position position="34"/>
    </location>
    <ligand>
        <name>FAD</name>
        <dbReference type="ChEBI" id="CHEBI:57692"/>
    </ligand>
</feature>
<evidence type="ECO:0000256" key="2">
    <source>
        <dbReference type="ARBA" id="ARBA00008312"/>
    </source>
</evidence>
<feature type="binding site" evidence="9">
    <location>
        <position position="321"/>
    </location>
    <ligand>
        <name>FAD</name>
        <dbReference type="ChEBI" id="CHEBI:57692"/>
    </ligand>
</feature>
<dbReference type="EMBL" id="CAJVPI010001949">
    <property type="protein sequence ID" value="CAG8631684.1"/>
    <property type="molecule type" value="Genomic_DNA"/>
</dbReference>
<evidence type="ECO:0000256" key="6">
    <source>
        <dbReference type="ARBA" id="ARBA00022857"/>
    </source>
</evidence>
<feature type="binding site" evidence="10">
    <location>
        <position position="328"/>
    </location>
    <ligand>
        <name>NADP(+)</name>
        <dbReference type="ChEBI" id="CHEBI:58349"/>
    </ligand>
</feature>
<dbReference type="Gene3D" id="3.50.50.60">
    <property type="entry name" value="FAD/NAD(P)-binding domain"/>
    <property type="match status" value="1"/>
</dbReference>
<gene>
    <name evidence="11" type="ORF">PBRASI_LOCUS9286</name>
</gene>
<evidence type="ECO:0000313" key="12">
    <source>
        <dbReference type="Proteomes" id="UP000789739"/>
    </source>
</evidence>
<evidence type="ECO:0000256" key="7">
    <source>
        <dbReference type="ARBA" id="ARBA00023002"/>
    </source>
</evidence>
<dbReference type="InterPro" id="IPR036188">
    <property type="entry name" value="FAD/NAD-bd_sf"/>
</dbReference>
<evidence type="ECO:0000256" key="5">
    <source>
        <dbReference type="ARBA" id="ARBA00022827"/>
    </source>
</evidence>
<dbReference type="SUPFAM" id="SSF51905">
    <property type="entry name" value="FAD/NAD(P)-binding domain"/>
    <property type="match status" value="1"/>
</dbReference>
<sequence length="419" mass="46348">YGVAPDHPEVKNVQHKFDEVASDPRFQFIGNVSLGKDISVTELKPHYDAIVLSYGASAEKKLGIKGDDGSLKNVLSAGDFVGWYNGLFQDYNLQLDLTRTDTAVVIGHGNVALDVARILLMDVSTLSTTDIAEHALETLKQSKIKNVVLVGRRGPLQISFTTKELREMFQLPNTRFHTDVDFLKEEFSNHASYISTVRSLKRLTQILEKGIYNVEGDKSWTLKFLRSPTAFVGGNDSHTRFVKAVEFSVNKLEGDVRSSIAIPTGEIETIETGLVIKSVGYRSLPVEGIPFDKDRGLVYNERGKITDSDGKELPGMYVAGWLKRGATGVIAATMYDAFETAEVIISDLQSNKPMLNGVASNMKPGATAILPLLAQRGIRTVSYKDWKKIEARESELGQQKGKPREKLAKIEEVLKILDE</sequence>
<name>A0A9N9D9D0_9GLOM</name>
<evidence type="ECO:0000313" key="11">
    <source>
        <dbReference type="EMBL" id="CAG8631684.1"/>
    </source>
</evidence>
<keyword evidence="4" id="KW-0285">Flavoprotein</keyword>
<dbReference type="EC" id="1.18.1.6" evidence="3"/>
<evidence type="ECO:0000256" key="3">
    <source>
        <dbReference type="ARBA" id="ARBA00013219"/>
    </source>
</evidence>
<keyword evidence="6 10" id="KW-0521">NADP</keyword>
<comment type="similarity">
    <text evidence="2">Belongs to the ferredoxin--NADP reductase type 1 family.</text>
</comment>
<evidence type="ECO:0000256" key="1">
    <source>
        <dbReference type="ARBA" id="ARBA00001974"/>
    </source>
</evidence>
<keyword evidence="7" id="KW-0560">Oxidoreductase</keyword>
<dbReference type="PIRSF" id="PIRSF000362">
    <property type="entry name" value="FNR"/>
    <property type="match status" value="1"/>
</dbReference>
<feature type="non-terminal residue" evidence="11">
    <location>
        <position position="419"/>
    </location>
</feature>
<dbReference type="PANTHER" id="PTHR48467:SF1">
    <property type="entry name" value="GLUTAMATE SYNTHASE 1 [NADH], CHLOROPLASTIC-LIKE"/>
    <property type="match status" value="1"/>
</dbReference>
<comment type="caution">
    <text evidence="11">The sequence shown here is derived from an EMBL/GenBank/DDBJ whole genome shotgun (WGS) entry which is preliminary data.</text>
</comment>
<accession>A0A9N9D9D0</accession>
<dbReference type="InterPro" id="IPR021163">
    <property type="entry name" value="Ferredox_Rdtase_adrenod"/>
</dbReference>
<feature type="binding site" evidence="10">
    <location>
        <begin position="152"/>
        <end position="153"/>
    </location>
    <ligand>
        <name>NADP(+)</name>
        <dbReference type="ChEBI" id="CHEBI:58349"/>
    </ligand>
</feature>
<reference evidence="11" key="1">
    <citation type="submission" date="2021-06" db="EMBL/GenBank/DDBJ databases">
        <authorList>
            <person name="Kallberg Y."/>
            <person name="Tangrot J."/>
            <person name="Rosling A."/>
        </authorList>
    </citation>
    <scope>NUCLEOTIDE SEQUENCE</scope>
    <source>
        <strain evidence="11">BR232B</strain>
    </source>
</reference>
<evidence type="ECO:0000256" key="4">
    <source>
        <dbReference type="ARBA" id="ARBA00022630"/>
    </source>
</evidence>
<feature type="binding site" evidence="10">
    <location>
        <position position="164"/>
    </location>
    <ligand>
        <name>NADP(+)</name>
        <dbReference type="ChEBI" id="CHEBI:58349"/>
    </ligand>
</feature>
<keyword evidence="5 9" id="KW-0274">FAD</keyword>
<dbReference type="GO" id="GO:0016491">
    <property type="term" value="F:oxidoreductase activity"/>
    <property type="evidence" value="ECO:0007669"/>
    <property type="project" value="UniProtKB-KW"/>
</dbReference>
<comment type="catalytic activity">
    <reaction evidence="8">
        <text>2 reduced [adrenodoxin] + NADP(+) + H(+) = 2 oxidized [adrenodoxin] + NADPH</text>
        <dbReference type="Rhea" id="RHEA:42312"/>
        <dbReference type="Rhea" id="RHEA-COMP:9998"/>
        <dbReference type="Rhea" id="RHEA-COMP:9999"/>
        <dbReference type="ChEBI" id="CHEBI:15378"/>
        <dbReference type="ChEBI" id="CHEBI:33737"/>
        <dbReference type="ChEBI" id="CHEBI:33738"/>
        <dbReference type="ChEBI" id="CHEBI:57783"/>
        <dbReference type="ChEBI" id="CHEBI:58349"/>
        <dbReference type="EC" id="1.18.1.6"/>
    </reaction>
</comment>
<feature type="binding site" evidence="9">
    <location>
        <begin position="328"/>
        <end position="330"/>
    </location>
    <ligand>
        <name>FAD</name>
        <dbReference type="ChEBI" id="CHEBI:57692"/>
    </ligand>
</feature>